<evidence type="ECO:0000313" key="3">
    <source>
        <dbReference type="Proteomes" id="UP000679126"/>
    </source>
</evidence>
<keyword evidence="3" id="KW-1185">Reference proteome</keyword>
<dbReference type="EMBL" id="JAGHKP010000003">
    <property type="protein sequence ID" value="MBO9154079.1"/>
    <property type="molecule type" value="Genomic_DNA"/>
</dbReference>
<evidence type="ECO:0000313" key="2">
    <source>
        <dbReference type="EMBL" id="MBO9154079.1"/>
    </source>
</evidence>
<accession>A0ABS3YHB5</accession>
<gene>
    <name evidence="2" type="ORF">J7I43_17765</name>
</gene>
<organism evidence="2 3">
    <name type="scientific">Chitinophaga chungangae</name>
    <dbReference type="NCBI Taxonomy" id="2821488"/>
    <lineage>
        <taxon>Bacteria</taxon>
        <taxon>Pseudomonadati</taxon>
        <taxon>Bacteroidota</taxon>
        <taxon>Chitinophagia</taxon>
        <taxon>Chitinophagales</taxon>
        <taxon>Chitinophagaceae</taxon>
        <taxon>Chitinophaga</taxon>
    </lineage>
</organism>
<reference evidence="3" key="1">
    <citation type="submission" date="2021-03" db="EMBL/GenBank/DDBJ databases">
        <title>Assistant Professor.</title>
        <authorList>
            <person name="Huq M.A."/>
        </authorList>
    </citation>
    <scope>NUCLEOTIDE SEQUENCE [LARGE SCALE GENOMIC DNA]</scope>
    <source>
        <strain evidence="3">MAH-28</strain>
    </source>
</reference>
<dbReference type="InterPro" id="IPR054191">
    <property type="entry name" value="DUF6896"/>
</dbReference>
<comment type="caution">
    <text evidence="2">The sequence shown here is derived from an EMBL/GenBank/DDBJ whole genome shotgun (WGS) entry which is preliminary data.</text>
</comment>
<dbReference type="Pfam" id="PF21837">
    <property type="entry name" value="DUF6896"/>
    <property type="match status" value="1"/>
</dbReference>
<dbReference type="Proteomes" id="UP000679126">
    <property type="component" value="Unassembled WGS sequence"/>
</dbReference>
<sequence>MITDVSFFENVLFEYTDRIHIFNDSLVRKYKLKDIPYNESGKSFPKIGELYVEDKLISYRFHGRGATIFWDKAEIKFDIDALSNHKIITSSWPYLEFLSHFIDDFKEEEYPFSFIDQLLIGFEERGLFMERKINEKVYHINEAWYEHRKSGLAFSGDNKKEIDW</sequence>
<dbReference type="RefSeq" id="WP_209147199.1">
    <property type="nucleotide sequence ID" value="NZ_JAGHKP010000003.1"/>
</dbReference>
<protein>
    <recommendedName>
        <fullName evidence="1">DUF6896 domain-containing protein</fullName>
    </recommendedName>
</protein>
<feature type="domain" description="DUF6896" evidence="1">
    <location>
        <begin position="8"/>
        <end position="138"/>
    </location>
</feature>
<proteinExistence type="predicted"/>
<name>A0ABS3YHB5_9BACT</name>
<evidence type="ECO:0000259" key="1">
    <source>
        <dbReference type="Pfam" id="PF21837"/>
    </source>
</evidence>